<gene>
    <name evidence="1" type="ORF">HU722_25885</name>
</gene>
<name>A0A8H9YWK7_9PSED</name>
<sequence length="56" mass="5891">MILAPVIIDGHSTVIEIQLNFGAVSHTRPEEASLIQTPGGKVCCPDGYFAVPKPGD</sequence>
<evidence type="ECO:0000313" key="1">
    <source>
        <dbReference type="EMBL" id="MBC3294960.1"/>
    </source>
</evidence>
<accession>A0A8H9YWK7</accession>
<dbReference type="EMBL" id="JABWQF010000017">
    <property type="protein sequence ID" value="MBC3294960.1"/>
    <property type="molecule type" value="Genomic_DNA"/>
</dbReference>
<organism evidence="1">
    <name type="scientific">Pseudomonas tritici</name>
    <dbReference type="NCBI Taxonomy" id="2745518"/>
    <lineage>
        <taxon>Bacteria</taxon>
        <taxon>Pseudomonadati</taxon>
        <taxon>Pseudomonadota</taxon>
        <taxon>Gammaproteobacteria</taxon>
        <taxon>Pseudomonadales</taxon>
        <taxon>Pseudomonadaceae</taxon>
        <taxon>Pseudomonas</taxon>
    </lineage>
</organism>
<proteinExistence type="predicted"/>
<reference evidence="1" key="1">
    <citation type="journal article" date="2020" name="Microorganisms">
        <title>Reliable Identification of Environmental Pseudomonas Isolates Using the rpoD Gene.</title>
        <authorList>
            <consortium name="The Broad Institute Genome Sequencing Platform"/>
            <person name="Girard L."/>
            <person name="Lood C."/>
            <person name="Rokni-Zadeh H."/>
            <person name="van Noort V."/>
            <person name="Lavigne R."/>
            <person name="De Mot R."/>
        </authorList>
    </citation>
    <scope>NUCLEOTIDE SEQUENCE [LARGE SCALE GENOMIC DNA]</scope>
    <source>
        <strain evidence="1">SWRI145</strain>
    </source>
</reference>
<dbReference type="AlphaFoldDB" id="A0A8H9YWK7"/>
<protein>
    <submittedName>
        <fullName evidence="1">Uncharacterized protein</fullName>
    </submittedName>
</protein>
<comment type="caution">
    <text evidence="1">The sequence shown here is derived from an EMBL/GenBank/DDBJ whole genome shotgun (WGS) entry which is preliminary data.</text>
</comment>